<feature type="transmembrane region" description="Helical" evidence="2">
    <location>
        <begin position="89"/>
        <end position="113"/>
    </location>
</feature>
<keyword evidence="2" id="KW-1133">Transmembrane helix</keyword>
<dbReference type="Pfam" id="PF13828">
    <property type="entry name" value="DUF4190"/>
    <property type="match status" value="1"/>
</dbReference>
<feature type="region of interest" description="Disordered" evidence="1">
    <location>
        <begin position="1"/>
        <end position="65"/>
    </location>
</feature>
<evidence type="ECO:0000313" key="4">
    <source>
        <dbReference type="EMBL" id="MDT0528347.1"/>
    </source>
</evidence>
<keyword evidence="2" id="KW-0472">Membrane</keyword>
<organism evidence="4 5">
    <name type="scientific">Micromonospora reichwaldensis</name>
    <dbReference type="NCBI Taxonomy" id="3075516"/>
    <lineage>
        <taxon>Bacteria</taxon>
        <taxon>Bacillati</taxon>
        <taxon>Actinomycetota</taxon>
        <taxon>Actinomycetes</taxon>
        <taxon>Micromonosporales</taxon>
        <taxon>Micromonosporaceae</taxon>
        <taxon>Micromonospora</taxon>
    </lineage>
</organism>
<feature type="compositionally biased region" description="Pro residues" evidence="1">
    <location>
        <begin position="36"/>
        <end position="47"/>
    </location>
</feature>
<accession>A0ABU2WR02</accession>
<proteinExistence type="predicted"/>
<reference evidence="4" key="1">
    <citation type="submission" date="2023-09" db="EMBL/GenBank/DDBJ databases">
        <title>30 novel species of actinomycetes from the DSMZ collection.</title>
        <authorList>
            <person name="Nouioui I."/>
        </authorList>
    </citation>
    <scope>NUCLEOTIDE SEQUENCE</scope>
    <source>
        <strain evidence="4">DSM 115977</strain>
    </source>
</reference>
<dbReference type="InterPro" id="IPR025241">
    <property type="entry name" value="DUF4190"/>
</dbReference>
<evidence type="ECO:0000313" key="5">
    <source>
        <dbReference type="Proteomes" id="UP001180973"/>
    </source>
</evidence>
<dbReference type="Proteomes" id="UP001180973">
    <property type="component" value="Unassembled WGS sequence"/>
</dbReference>
<evidence type="ECO:0000259" key="3">
    <source>
        <dbReference type="Pfam" id="PF13828"/>
    </source>
</evidence>
<feature type="transmembrane region" description="Helical" evidence="2">
    <location>
        <begin position="134"/>
        <end position="161"/>
    </location>
</feature>
<feature type="domain" description="DUF4190" evidence="3">
    <location>
        <begin position="89"/>
        <end position="148"/>
    </location>
</feature>
<comment type="caution">
    <text evidence="4">The sequence shown here is derived from an EMBL/GenBank/DDBJ whole genome shotgun (WGS) entry which is preliminary data.</text>
</comment>
<evidence type="ECO:0000256" key="2">
    <source>
        <dbReference type="SAM" id="Phobius"/>
    </source>
</evidence>
<sequence length="171" mass="17371">MTYPPPSGGWNDPAWSGQQSSPPADPALPVSGQPVPTQPTGPDPYAPDPYAGGDPYAGMKHGAGQPGPAAYPPPYPNYGYAPSLRTNGLAIAALVLALVGIGSCITAPIGAILGHVAQKQIRETGEGGEGMAKAGIIVGWIVTGLYLLVVLFYVAIIVFAISQADTGGTNY</sequence>
<gene>
    <name evidence="4" type="ORF">RM555_04975</name>
</gene>
<protein>
    <submittedName>
        <fullName evidence="4">DUF4190 domain-containing protein</fullName>
    </submittedName>
</protein>
<keyword evidence="2" id="KW-0812">Transmembrane</keyword>
<evidence type="ECO:0000256" key="1">
    <source>
        <dbReference type="SAM" id="MobiDB-lite"/>
    </source>
</evidence>
<name>A0ABU2WR02_9ACTN</name>
<dbReference type="RefSeq" id="WP_311410654.1">
    <property type="nucleotide sequence ID" value="NZ_JAVRFL010000004.1"/>
</dbReference>
<dbReference type="EMBL" id="JAVRFL010000004">
    <property type="protein sequence ID" value="MDT0528347.1"/>
    <property type="molecule type" value="Genomic_DNA"/>
</dbReference>
<keyword evidence="5" id="KW-1185">Reference proteome</keyword>